<reference evidence="1 3" key="1">
    <citation type="journal article" date="2012" name="Nature">
        <title>Algal genomes reveal evolutionary mosaicism and the fate of nucleomorphs.</title>
        <authorList>
            <consortium name="DOE Joint Genome Institute"/>
            <person name="Curtis B.A."/>
            <person name="Tanifuji G."/>
            <person name="Burki F."/>
            <person name="Gruber A."/>
            <person name="Irimia M."/>
            <person name="Maruyama S."/>
            <person name="Arias M.C."/>
            <person name="Ball S.G."/>
            <person name="Gile G.H."/>
            <person name="Hirakawa Y."/>
            <person name="Hopkins J.F."/>
            <person name="Kuo A."/>
            <person name="Rensing S.A."/>
            <person name="Schmutz J."/>
            <person name="Symeonidi A."/>
            <person name="Elias M."/>
            <person name="Eveleigh R.J."/>
            <person name="Herman E.K."/>
            <person name="Klute M.J."/>
            <person name="Nakayama T."/>
            <person name="Obornik M."/>
            <person name="Reyes-Prieto A."/>
            <person name="Armbrust E.V."/>
            <person name="Aves S.J."/>
            <person name="Beiko R.G."/>
            <person name="Coutinho P."/>
            <person name="Dacks J.B."/>
            <person name="Durnford D.G."/>
            <person name="Fast N.M."/>
            <person name="Green B.R."/>
            <person name="Grisdale C.J."/>
            <person name="Hempel F."/>
            <person name="Henrissat B."/>
            <person name="Hoppner M.P."/>
            <person name="Ishida K."/>
            <person name="Kim E."/>
            <person name="Koreny L."/>
            <person name="Kroth P.G."/>
            <person name="Liu Y."/>
            <person name="Malik S.B."/>
            <person name="Maier U.G."/>
            <person name="McRose D."/>
            <person name="Mock T."/>
            <person name="Neilson J.A."/>
            <person name="Onodera N.T."/>
            <person name="Poole A.M."/>
            <person name="Pritham E.J."/>
            <person name="Richards T.A."/>
            <person name="Rocap G."/>
            <person name="Roy S.W."/>
            <person name="Sarai C."/>
            <person name="Schaack S."/>
            <person name="Shirato S."/>
            <person name="Slamovits C.H."/>
            <person name="Spencer D.F."/>
            <person name="Suzuki S."/>
            <person name="Worden A.Z."/>
            <person name="Zauner S."/>
            <person name="Barry K."/>
            <person name="Bell C."/>
            <person name="Bharti A.K."/>
            <person name="Crow J.A."/>
            <person name="Grimwood J."/>
            <person name="Kramer R."/>
            <person name="Lindquist E."/>
            <person name="Lucas S."/>
            <person name="Salamov A."/>
            <person name="McFadden G.I."/>
            <person name="Lane C.E."/>
            <person name="Keeling P.J."/>
            <person name="Gray M.W."/>
            <person name="Grigoriev I.V."/>
            <person name="Archibald J.M."/>
        </authorList>
    </citation>
    <scope>NUCLEOTIDE SEQUENCE</scope>
    <source>
        <strain evidence="1 3">CCMP2712</strain>
    </source>
</reference>
<reference evidence="2" key="3">
    <citation type="submission" date="2016-03" db="UniProtKB">
        <authorList>
            <consortium name="EnsemblProtists"/>
        </authorList>
    </citation>
    <scope>IDENTIFICATION</scope>
</reference>
<protein>
    <submittedName>
        <fullName evidence="1 2">Uncharacterized protein</fullName>
    </submittedName>
</protein>
<dbReference type="EMBL" id="JH993018">
    <property type="protein sequence ID" value="EKX42206.1"/>
    <property type="molecule type" value="Genomic_DNA"/>
</dbReference>
<dbReference type="KEGG" id="gtt:GUITHDRAFT_141409"/>
<evidence type="ECO:0000313" key="2">
    <source>
        <dbReference type="EnsemblProtists" id="EKX42206"/>
    </source>
</evidence>
<keyword evidence="3" id="KW-1185">Reference proteome</keyword>
<dbReference type="HOGENOM" id="CLU_1974763_0_0_1"/>
<dbReference type="AlphaFoldDB" id="L1J107"/>
<proteinExistence type="predicted"/>
<dbReference type="RefSeq" id="XP_005829186.1">
    <property type="nucleotide sequence ID" value="XM_005829129.1"/>
</dbReference>
<name>L1J107_GUITC</name>
<evidence type="ECO:0000313" key="1">
    <source>
        <dbReference type="EMBL" id="EKX42206.1"/>
    </source>
</evidence>
<dbReference type="EnsemblProtists" id="EKX42206">
    <property type="protein sequence ID" value="EKX42206"/>
    <property type="gene ID" value="GUITHDRAFT_141409"/>
</dbReference>
<sequence>MSLYDRKQQTSAPSERAMDILWAGEGGLSSDAPPLEDEVLELKIFFFSTAINVTKPLKIVSRVQANNQEGQVPEFPTRKYQEAPLFESALSDRLNFEERLAVAVTPTLARLRSTARGQTLVLRVGYV</sequence>
<evidence type="ECO:0000313" key="3">
    <source>
        <dbReference type="Proteomes" id="UP000011087"/>
    </source>
</evidence>
<dbReference type="Proteomes" id="UP000011087">
    <property type="component" value="Unassembled WGS sequence"/>
</dbReference>
<accession>L1J107</accession>
<dbReference type="PaxDb" id="55529-EKX42206"/>
<reference evidence="3" key="2">
    <citation type="submission" date="2012-11" db="EMBL/GenBank/DDBJ databases">
        <authorList>
            <person name="Kuo A."/>
            <person name="Curtis B.A."/>
            <person name="Tanifuji G."/>
            <person name="Burki F."/>
            <person name="Gruber A."/>
            <person name="Irimia M."/>
            <person name="Maruyama S."/>
            <person name="Arias M.C."/>
            <person name="Ball S.G."/>
            <person name="Gile G.H."/>
            <person name="Hirakawa Y."/>
            <person name="Hopkins J.F."/>
            <person name="Rensing S.A."/>
            <person name="Schmutz J."/>
            <person name="Symeonidi A."/>
            <person name="Elias M."/>
            <person name="Eveleigh R.J."/>
            <person name="Herman E.K."/>
            <person name="Klute M.J."/>
            <person name="Nakayama T."/>
            <person name="Obornik M."/>
            <person name="Reyes-Prieto A."/>
            <person name="Armbrust E.V."/>
            <person name="Aves S.J."/>
            <person name="Beiko R.G."/>
            <person name="Coutinho P."/>
            <person name="Dacks J.B."/>
            <person name="Durnford D.G."/>
            <person name="Fast N.M."/>
            <person name="Green B.R."/>
            <person name="Grisdale C."/>
            <person name="Hempe F."/>
            <person name="Henrissat B."/>
            <person name="Hoppner M.P."/>
            <person name="Ishida K.-I."/>
            <person name="Kim E."/>
            <person name="Koreny L."/>
            <person name="Kroth P.G."/>
            <person name="Liu Y."/>
            <person name="Malik S.-B."/>
            <person name="Maier U.G."/>
            <person name="McRose D."/>
            <person name="Mock T."/>
            <person name="Neilson J.A."/>
            <person name="Onodera N.T."/>
            <person name="Poole A.M."/>
            <person name="Pritham E.J."/>
            <person name="Richards T.A."/>
            <person name="Rocap G."/>
            <person name="Roy S.W."/>
            <person name="Sarai C."/>
            <person name="Schaack S."/>
            <person name="Shirato S."/>
            <person name="Slamovits C.H."/>
            <person name="Spencer D.F."/>
            <person name="Suzuki S."/>
            <person name="Worden A.Z."/>
            <person name="Zauner S."/>
            <person name="Barry K."/>
            <person name="Bell C."/>
            <person name="Bharti A.K."/>
            <person name="Crow J.A."/>
            <person name="Grimwood J."/>
            <person name="Kramer R."/>
            <person name="Lindquist E."/>
            <person name="Lucas S."/>
            <person name="Salamov A."/>
            <person name="McFadden G.I."/>
            <person name="Lane C.E."/>
            <person name="Keeling P.J."/>
            <person name="Gray M.W."/>
            <person name="Grigoriev I.V."/>
            <person name="Archibald J.M."/>
        </authorList>
    </citation>
    <scope>NUCLEOTIDE SEQUENCE</scope>
    <source>
        <strain evidence="3">CCMP2712</strain>
    </source>
</reference>
<dbReference type="GeneID" id="17298819"/>
<organism evidence="1">
    <name type="scientific">Guillardia theta (strain CCMP2712)</name>
    <name type="common">Cryptophyte</name>
    <dbReference type="NCBI Taxonomy" id="905079"/>
    <lineage>
        <taxon>Eukaryota</taxon>
        <taxon>Cryptophyceae</taxon>
        <taxon>Pyrenomonadales</taxon>
        <taxon>Geminigeraceae</taxon>
        <taxon>Guillardia</taxon>
    </lineage>
</organism>
<gene>
    <name evidence="1" type="ORF">GUITHDRAFT_141409</name>
</gene>